<dbReference type="RefSeq" id="XP_026672199.1">
    <property type="nucleotide sequence ID" value="XM_026816398.1"/>
</dbReference>
<dbReference type="Proteomes" id="UP000694925">
    <property type="component" value="Unplaced"/>
</dbReference>
<dbReference type="KEGG" id="ccal:108628315"/>
<evidence type="ECO:0000313" key="2">
    <source>
        <dbReference type="RefSeq" id="XP_026672199.1"/>
    </source>
</evidence>
<accession>A0AAJ7S7T3</accession>
<name>A0AAJ7S7T3_9HYME</name>
<organism evidence="1 2">
    <name type="scientific">Ceratina calcarata</name>
    <dbReference type="NCBI Taxonomy" id="156304"/>
    <lineage>
        <taxon>Eukaryota</taxon>
        <taxon>Metazoa</taxon>
        <taxon>Ecdysozoa</taxon>
        <taxon>Arthropoda</taxon>
        <taxon>Hexapoda</taxon>
        <taxon>Insecta</taxon>
        <taxon>Pterygota</taxon>
        <taxon>Neoptera</taxon>
        <taxon>Endopterygota</taxon>
        <taxon>Hymenoptera</taxon>
        <taxon>Apocrita</taxon>
        <taxon>Aculeata</taxon>
        <taxon>Apoidea</taxon>
        <taxon>Anthophila</taxon>
        <taxon>Apidae</taxon>
        <taxon>Ceratina</taxon>
        <taxon>Zadontomerus</taxon>
    </lineage>
</organism>
<protein>
    <submittedName>
        <fullName evidence="2">Uncharacterized protein LOC108628315</fullName>
    </submittedName>
</protein>
<dbReference type="AlphaFoldDB" id="A0AAJ7S7T3"/>
<reference evidence="2" key="1">
    <citation type="submission" date="2025-08" db="UniProtKB">
        <authorList>
            <consortium name="RefSeq"/>
        </authorList>
    </citation>
    <scope>IDENTIFICATION</scope>
    <source>
        <tissue evidence="2">Whole body</tissue>
    </source>
</reference>
<sequence>MEVEAMIKNQEERISCKELVKALERDVAVLRIENQASFETDQKLNRKLGQQLEKYNIVSLRLSDKLDSLWSLARTHHPDDSLTKHFADHVSTTWAYHNRRVFENSSKLRLPSHTVQGAFLCSVKDKIKKRLTVSQKYFDLLEPCSDPEDTRQARDLINEAWELICNLEQYDNNLQQHLSMSSLTPRLLKLDRTIDVFVFNCELLRPSADSQSLQTVFKSLADMLTGKLLGDEAVAEPSNVCTKKVYRKPVFIFRNIKNKPLPSPSS</sequence>
<gene>
    <name evidence="2" type="primary">LOC108628315</name>
</gene>
<keyword evidence="1" id="KW-1185">Reference proteome</keyword>
<evidence type="ECO:0000313" key="1">
    <source>
        <dbReference type="Proteomes" id="UP000694925"/>
    </source>
</evidence>
<proteinExistence type="predicted"/>
<dbReference type="GeneID" id="108628315"/>